<feature type="transmembrane region" description="Helical" evidence="1">
    <location>
        <begin position="21"/>
        <end position="46"/>
    </location>
</feature>
<evidence type="ECO:0000259" key="2">
    <source>
        <dbReference type="Pfam" id="PF07811"/>
    </source>
</evidence>
<proteinExistence type="predicted"/>
<evidence type="ECO:0000313" key="3">
    <source>
        <dbReference type="EMBL" id="VEJ09900.1"/>
    </source>
</evidence>
<keyword evidence="4" id="KW-1185">Reference proteome</keyword>
<name>A0A448TVE8_9PAST</name>
<reference evidence="3 4" key="1">
    <citation type="submission" date="2018-12" db="EMBL/GenBank/DDBJ databases">
        <authorList>
            <consortium name="Pathogen Informatics"/>
        </authorList>
    </citation>
    <scope>NUCLEOTIDE SEQUENCE [LARGE SCALE GENOMIC DNA]</scope>
    <source>
        <strain evidence="3 4">NCTC12871</strain>
    </source>
</reference>
<keyword evidence="1" id="KW-1133">Transmembrane helix</keyword>
<dbReference type="InterPro" id="IPR012495">
    <property type="entry name" value="TadE-like_dom"/>
</dbReference>
<dbReference type="OrthoDB" id="6555614at2"/>
<dbReference type="KEGG" id="adp:NCTC12871_01389"/>
<dbReference type="RefSeq" id="WP_126600207.1">
    <property type="nucleotide sequence ID" value="NZ_LR134510.1"/>
</dbReference>
<sequence length="200" mass="23419">MNKFKQFLNQQRGISSIEFTLTIGFFIGVLFLIFEVGRITLASAYWDLAVAESIRETKNDFTIQSTQSPYSYQHSLQLRLQQRYESIAHQGWLSFIPIHITPNDILVNIYFIHSYQQLAKDVTTNFNHIGNETCNATNSKTPCYKNAAIAYYEVSLHFSYLNAQMPFASYINRFLKQIFQRQFFVVQEHERSQFQESPNL</sequence>
<organism evidence="3 4">
    <name type="scientific">Actinobacillus delphinicola</name>
    <dbReference type="NCBI Taxonomy" id="51161"/>
    <lineage>
        <taxon>Bacteria</taxon>
        <taxon>Pseudomonadati</taxon>
        <taxon>Pseudomonadota</taxon>
        <taxon>Gammaproteobacteria</taxon>
        <taxon>Pasteurellales</taxon>
        <taxon>Pasteurellaceae</taxon>
        <taxon>Actinobacillus</taxon>
    </lineage>
</organism>
<protein>
    <submittedName>
        <fullName evidence="3">Tight adherence protein E</fullName>
    </submittedName>
</protein>
<dbReference type="EMBL" id="LR134510">
    <property type="protein sequence ID" value="VEJ09900.1"/>
    <property type="molecule type" value="Genomic_DNA"/>
</dbReference>
<dbReference type="Pfam" id="PF07811">
    <property type="entry name" value="TadE"/>
    <property type="match status" value="1"/>
</dbReference>
<evidence type="ECO:0000313" key="4">
    <source>
        <dbReference type="Proteomes" id="UP000279799"/>
    </source>
</evidence>
<dbReference type="Proteomes" id="UP000279799">
    <property type="component" value="Chromosome"/>
</dbReference>
<accession>A0A448TVE8</accession>
<keyword evidence="1" id="KW-0812">Transmembrane</keyword>
<gene>
    <name evidence="3" type="primary">tadE</name>
    <name evidence="3" type="ORF">NCTC12871_01389</name>
</gene>
<dbReference type="AlphaFoldDB" id="A0A448TVE8"/>
<keyword evidence="1" id="KW-0472">Membrane</keyword>
<evidence type="ECO:0000256" key="1">
    <source>
        <dbReference type="SAM" id="Phobius"/>
    </source>
</evidence>
<feature type="domain" description="TadE-like" evidence="2">
    <location>
        <begin position="13"/>
        <end position="55"/>
    </location>
</feature>